<sequence>MEKKLPGKRIVPNDLFFEQVKERLEAGQKVKIPVSGRSMEPFLQNGDTVVLKKYTDEEPRRGNIVLAHYNSAYILHRIVDIKSENIILAGDGNIQQVEVILKKDIIAVVIQAYRGDKALNVDTFLGKIWYKLRFFRSVYGKVFGKK</sequence>
<dbReference type="eggNOG" id="COG0681">
    <property type="taxonomic scope" value="Bacteria"/>
</dbReference>
<name>A0A1T3FIA6_ELIME</name>
<dbReference type="KEGG" id="emg:BBD33_06760"/>
<dbReference type="AlphaFoldDB" id="A0A1T3FIA6"/>
<dbReference type="STRING" id="238.BBD35_08575"/>
<dbReference type="EMBL" id="MPOG01000016">
    <property type="protein sequence ID" value="OOH93763.1"/>
    <property type="molecule type" value="Genomic_DNA"/>
</dbReference>
<feature type="domain" description="Peptidase S24/S26A/S26B/S26C" evidence="1">
    <location>
        <begin position="30"/>
        <end position="90"/>
    </location>
</feature>
<evidence type="ECO:0000313" key="2">
    <source>
        <dbReference type="EMBL" id="OOH93763.1"/>
    </source>
</evidence>
<keyword evidence="3" id="KW-1185">Reference proteome</keyword>
<dbReference type="Pfam" id="PF00717">
    <property type="entry name" value="Peptidase_S24"/>
    <property type="match status" value="1"/>
</dbReference>
<dbReference type="RefSeq" id="WP_016200531.1">
    <property type="nucleotide sequence ID" value="NZ_CP014338.1"/>
</dbReference>
<dbReference type="Proteomes" id="UP000188947">
    <property type="component" value="Unassembled WGS sequence"/>
</dbReference>
<reference evidence="2 3" key="1">
    <citation type="submission" date="2016-11" db="EMBL/GenBank/DDBJ databases">
        <title>Genome sequence and comparative genomic analysis of clinical strain Elizabethkingia meningoseptica 61421 PRCM.</title>
        <authorList>
            <person name="Wang M."/>
            <person name="Hu S."/>
            <person name="Cao L."/>
            <person name="Jiang T."/>
            <person name="Zhou Y."/>
            <person name="Ming D."/>
        </authorList>
    </citation>
    <scope>NUCLEOTIDE SEQUENCE [LARGE SCALE GENOMIC DNA]</scope>
    <source>
        <strain evidence="2 3">61421 PRCM</strain>
    </source>
</reference>
<dbReference type="InterPro" id="IPR036286">
    <property type="entry name" value="LexA/Signal_pep-like_sf"/>
</dbReference>
<dbReference type="SUPFAM" id="SSF51306">
    <property type="entry name" value="LexA/Signal peptidase"/>
    <property type="match status" value="1"/>
</dbReference>
<dbReference type="CDD" id="cd06462">
    <property type="entry name" value="Peptidase_S24_S26"/>
    <property type="match status" value="1"/>
</dbReference>
<accession>A0A1T3FIA6</accession>
<dbReference type="Gene3D" id="2.10.109.10">
    <property type="entry name" value="Umud Fragment, subunit A"/>
    <property type="match status" value="1"/>
</dbReference>
<evidence type="ECO:0000259" key="1">
    <source>
        <dbReference type="Pfam" id="PF00717"/>
    </source>
</evidence>
<dbReference type="InterPro" id="IPR015927">
    <property type="entry name" value="Peptidase_S24_S26A/B/C"/>
</dbReference>
<gene>
    <name evidence="2" type="ORF">BMF97_15165</name>
</gene>
<comment type="caution">
    <text evidence="2">The sequence shown here is derived from an EMBL/GenBank/DDBJ whole genome shotgun (WGS) entry which is preliminary data.</text>
</comment>
<dbReference type="GeneID" id="48543291"/>
<evidence type="ECO:0000313" key="3">
    <source>
        <dbReference type="Proteomes" id="UP000188947"/>
    </source>
</evidence>
<proteinExistence type="predicted"/>
<protein>
    <recommendedName>
        <fullName evidence="1">Peptidase S24/S26A/S26B/S26C domain-containing protein</fullName>
    </recommendedName>
</protein>
<organism evidence="2 3">
    <name type="scientific">Elizabethkingia meningoseptica</name>
    <name type="common">Chryseobacterium meningosepticum</name>
    <dbReference type="NCBI Taxonomy" id="238"/>
    <lineage>
        <taxon>Bacteria</taxon>
        <taxon>Pseudomonadati</taxon>
        <taxon>Bacteroidota</taxon>
        <taxon>Flavobacteriia</taxon>
        <taxon>Flavobacteriales</taxon>
        <taxon>Weeksellaceae</taxon>
        <taxon>Elizabethkingia</taxon>
    </lineage>
</organism>
<dbReference type="OrthoDB" id="9795228at2"/>